<accession>A0A9P0AMY7</accession>
<evidence type="ECO:0000259" key="4">
    <source>
        <dbReference type="Pfam" id="PF00370"/>
    </source>
</evidence>
<dbReference type="PIRSF" id="PIRSF000538">
    <property type="entry name" value="GlpK"/>
    <property type="match status" value="1"/>
</dbReference>
<gene>
    <name evidence="6" type="ORF">BEMITA_LOCUS13507</name>
</gene>
<dbReference type="Gene3D" id="1.20.58.2240">
    <property type="match status" value="1"/>
</dbReference>
<dbReference type="Gene3D" id="3.30.420.40">
    <property type="match status" value="1"/>
</dbReference>
<dbReference type="GO" id="GO:0019321">
    <property type="term" value="P:pentose metabolic process"/>
    <property type="evidence" value="ECO:0007669"/>
    <property type="project" value="TreeGrafter"/>
</dbReference>
<dbReference type="InterPro" id="IPR000577">
    <property type="entry name" value="Carb_kinase_FGGY"/>
</dbReference>
<proteinExistence type="inferred from homology"/>
<feature type="domain" description="Carbohydrate kinase FGGY C-terminal" evidence="5">
    <location>
        <begin position="291"/>
        <end position="504"/>
    </location>
</feature>
<dbReference type="GO" id="GO:0019150">
    <property type="term" value="F:D-ribulokinase activity"/>
    <property type="evidence" value="ECO:0007669"/>
    <property type="project" value="TreeGrafter"/>
</dbReference>
<dbReference type="CDD" id="cd07782">
    <property type="entry name" value="ASKHA_NBD_FGGY_D-RBK"/>
    <property type="match status" value="1"/>
</dbReference>
<evidence type="ECO:0000259" key="5">
    <source>
        <dbReference type="Pfam" id="PF02782"/>
    </source>
</evidence>
<keyword evidence="2" id="KW-0808">Transferase</keyword>
<evidence type="ECO:0000313" key="6">
    <source>
        <dbReference type="EMBL" id="CAH0395310.1"/>
    </source>
</evidence>
<dbReference type="InterPro" id="IPR018484">
    <property type="entry name" value="FGGY_N"/>
</dbReference>
<dbReference type="NCBIfam" id="TIGR01315">
    <property type="entry name" value="5C_CHO_kinase"/>
    <property type="match status" value="1"/>
</dbReference>
<sequence length="550" mass="60739">MAPKKHGYTIGVDVGTGSVRAALMTLQGDFIKGAVKEIGTWRPRGFPDFYQQSSTDVWQAVCNAVRDITYTIDVKMVKGIGFDGTCSLVVLDKKSNPLSVSPNGEPDQNIILWMDHRAVGETELINKLHHAVLQTLGGKMSPEMATPKLMWLKRQMFVKCWTQAGHFFELPDFLTWRATGAFSRSSCTMTCAWTYQIDANEKKGWNIDFFRQLGLEDLAENNWEKIGSEILAPGEPCGKGLTKQAASEMGLLEGIPVATSTIDGNAGAIGMICVKEKIDAASLSLDSVLCLVSGTSNCHLFSTDRAVYVHGLWGPFYNAVVPGMYVNEGGQSASGSLLDFIIETHEAYPEIRAKLTSVTNLLFSNIYDYLNNLVDKIAQKRQIPVDELTQNIHVWPDFHGNRSPEADPSLRGMVCGLNMSSSEEDLAILYLATLQSLAYGTRHIVETLQAAGHKKLRQIIICGGMRKNNLFVQTHANVLSMPVLRPRREDSVLLGSGMLGARAAGVYDNLRDAMESMAGTAFITEPYIKSNYHDRKYKVFLKMLQHQKGV</sequence>
<comment type="similarity">
    <text evidence="1">Belongs to the FGGY kinase family.</text>
</comment>
<dbReference type="AlphaFoldDB" id="A0A9P0AMY7"/>
<dbReference type="InterPro" id="IPR043129">
    <property type="entry name" value="ATPase_NBD"/>
</dbReference>
<keyword evidence="7" id="KW-1185">Reference proteome</keyword>
<protein>
    <recommendedName>
        <fullName evidence="8">FGGY carbohydrate kinase domain-containing protein</fullName>
    </recommendedName>
</protein>
<keyword evidence="3" id="KW-0418">Kinase</keyword>
<evidence type="ECO:0008006" key="8">
    <source>
        <dbReference type="Google" id="ProtNLM"/>
    </source>
</evidence>
<dbReference type="Proteomes" id="UP001152759">
    <property type="component" value="Chromosome 9"/>
</dbReference>
<organism evidence="6 7">
    <name type="scientific">Bemisia tabaci</name>
    <name type="common">Sweetpotato whitefly</name>
    <name type="synonym">Aleurodes tabaci</name>
    <dbReference type="NCBI Taxonomy" id="7038"/>
    <lineage>
        <taxon>Eukaryota</taxon>
        <taxon>Metazoa</taxon>
        <taxon>Ecdysozoa</taxon>
        <taxon>Arthropoda</taxon>
        <taxon>Hexapoda</taxon>
        <taxon>Insecta</taxon>
        <taxon>Pterygota</taxon>
        <taxon>Neoptera</taxon>
        <taxon>Paraneoptera</taxon>
        <taxon>Hemiptera</taxon>
        <taxon>Sternorrhyncha</taxon>
        <taxon>Aleyrodoidea</taxon>
        <taxon>Aleyrodidae</taxon>
        <taxon>Aleyrodinae</taxon>
        <taxon>Bemisia</taxon>
    </lineage>
</organism>
<evidence type="ECO:0000313" key="7">
    <source>
        <dbReference type="Proteomes" id="UP001152759"/>
    </source>
</evidence>
<dbReference type="SUPFAM" id="SSF53067">
    <property type="entry name" value="Actin-like ATPase domain"/>
    <property type="match status" value="2"/>
</dbReference>
<dbReference type="Pfam" id="PF00370">
    <property type="entry name" value="FGGY_N"/>
    <property type="match status" value="1"/>
</dbReference>
<dbReference type="PANTHER" id="PTHR43435">
    <property type="entry name" value="RIBULOKINASE"/>
    <property type="match status" value="1"/>
</dbReference>
<evidence type="ECO:0000256" key="2">
    <source>
        <dbReference type="ARBA" id="ARBA00022679"/>
    </source>
</evidence>
<feature type="domain" description="Carbohydrate kinase FGGY N-terminal" evidence="4">
    <location>
        <begin position="8"/>
        <end position="270"/>
    </location>
</feature>
<dbReference type="PANTHER" id="PTHR43435:SF4">
    <property type="entry name" value="FGGY CARBOHYDRATE KINASE DOMAIN-CONTAINING PROTEIN"/>
    <property type="match status" value="1"/>
</dbReference>
<dbReference type="Pfam" id="PF02782">
    <property type="entry name" value="FGGY_C"/>
    <property type="match status" value="1"/>
</dbReference>
<name>A0A9P0AMY7_BEMTA</name>
<evidence type="ECO:0000256" key="3">
    <source>
        <dbReference type="ARBA" id="ARBA00022777"/>
    </source>
</evidence>
<evidence type="ECO:0000256" key="1">
    <source>
        <dbReference type="ARBA" id="ARBA00009156"/>
    </source>
</evidence>
<reference evidence="6" key="1">
    <citation type="submission" date="2021-12" db="EMBL/GenBank/DDBJ databases">
        <authorList>
            <person name="King R."/>
        </authorList>
    </citation>
    <scope>NUCLEOTIDE SEQUENCE</scope>
</reference>
<dbReference type="GO" id="GO:0005737">
    <property type="term" value="C:cytoplasm"/>
    <property type="evidence" value="ECO:0007669"/>
    <property type="project" value="TreeGrafter"/>
</dbReference>
<dbReference type="InterPro" id="IPR018485">
    <property type="entry name" value="FGGY_C"/>
</dbReference>
<dbReference type="InterPro" id="IPR006003">
    <property type="entry name" value="FGGY_RbtK-like"/>
</dbReference>
<dbReference type="EMBL" id="OU963870">
    <property type="protein sequence ID" value="CAH0395310.1"/>
    <property type="molecule type" value="Genomic_DNA"/>
</dbReference>